<evidence type="ECO:0000259" key="2">
    <source>
        <dbReference type="Pfam" id="PF12705"/>
    </source>
</evidence>
<evidence type="ECO:0000313" key="3">
    <source>
        <dbReference type="EMBL" id="BBD73370.1"/>
    </source>
</evidence>
<dbReference type="Pfam" id="PF12705">
    <property type="entry name" value="PDDEXK_1"/>
    <property type="match status" value="1"/>
</dbReference>
<evidence type="ECO:0000256" key="1">
    <source>
        <dbReference type="ARBA" id="ARBA00001936"/>
    </source>
</evidence>
<evidence type="ECO:0000313" key="5">
    <source>
        <dbReference type="Proteomes" id="UP000276741"/>
    </source>
</evidence>
<feature type="domain" description="PD-(D/E)XK endonuclease-like" evidence="2">
    <location>
        <begin position="13"/>
        <end position="119"/>
    </location>
</feature>
<keyword evidence="5" id="KW-1185">Reference proteome</keyword>
<reference evidence="4" key="1">
    <citation type="journal article" date="2014" name="Int. J. Syst. Evol. Microbiol.">
        <title>Complete genome sequence of Corynebacterium casei LMG S-19264T (=DSM 44701T), isolated from a smear-ripened cheese.</title>
        <authorList>
            <consortium name="US DOE Joint Genome Institute (JGI-PGF)"/>
            <person name="Walter F."/>
            <person name="Albersmeier A."/>
            <person name="Kalinowski J."/>
            <person name="Ruckert C."/>
        </authorList>
    </citation>
    <scope>NUCLEOTIDE SEQUENCE</scope>
    <source>
        <strain evidence="4">JCM 31740</strain>
    </source>
</reference>
<accession>A0A348B5B8</accession>
<proteinExistence type="predicted"/>
<protein>
    <recommendedName>
        <fullName evidence="2">PD-(D/E)XK endonuclease-like domain-containing protein</fullName>
    </recommendedName>
</protein>
<dbReference type="Proteomes" id="UP000276741">
    <property type="component" value="Chromosome"/>
</dbReference>
<organism evidence="3 5">
    <name type="scientific">Sulfodiicoccus acidiphilus</name>
    <dbReference type="NCBI Taxonomy" id="1670455"/>
    <lineage>
        <taxon>Archaea</taxon>
        <taxon>Thermoproteota</taxon>
        <taxon>Thermoprotei</taxon>
        <taxon>Sulfolobales</taxon>
        <taxon>Sulfolobaceae</taxon>
        <taxon>Sulfodiicoccus</taxon>
    </lineage>
</organism>
<dbReference type="EMBL" id="AP018553">
    <property type="protein sequence ID" value="BBD73370.1"/>
    <property type="molecule type" value="Genomic_DNA"/>
</dbReference>
<reference evidence="4" key="4">
    <citation type="submission" date="2020-09" db="EMBL/GenBank/DDBJ databases">
        <authorList>
            <person name="Sun Q."/>
            <person name="Ohkuma M."/>
        </authorList>
    </citation>
    <scope>NUCLEOTIDE SEQUENCE</scope>
    <source>
        <strain evidence="4">JCM 31740</strain>
    </source>
</reference>
<dbReference type="KEGG" id="sacd:HS1genome_1759"/>
<dbReference type="Proteomes" id="UP000616143">
    <property type="component" value="Unassembled WGS sequence"/>
</dbReference>
<reference evidence="5" key="2">
    <citation type="submission" date="2018-04" db="EMBL/GenBank/DDBJ databases">
        <title>Complete genome sequence of Sulfodiicoccus acidiphilus strain HS-1.</title>
        <authorList>
            <person name="Sakai H.D."/>
            <person name="Kurosawa N."/>
        </authorList>
    </citation>
    <scope>NUCLEOTIDE SEQUENCE [LARGE SCALE GENOMIC DNA]</scope>
    <source>
        <strain evidence="5">HS-1</strain>
    </source>
</reference>
<dbReference type="Gene3D" id="3.90.320.10">
    <property type="match status" value="1"/>
</dbReference>
<reference evidence="3" key="3">
    <citation type="journal article" date="2019" name="BMC Res. Notes">
        <title>Complete genome sequence of the Sulfodiicoccus acidiphilus strain HS-1T, the first crenarchaeon that lacks polB3, isolated from an acidic hot spring in Ohwaku-dani, Hakone, Japan.</title>
        <authorList>
            <person name="Sakai H.D."/>
            <person name="Kurosawa N."/>
        </authorList>
    </citation>
    <scope>NUCLEOTIDE SEQUENCE</scope>
    <source>
        <strain evidence="3">HS-1</strain>
    </source>
</reference>
<dbReference type="InterPro" id="IPR011604">
    <property type="entry name" value="PDDEXK-like_dom_sf"/>
</dbReference>
<dbReference type="InterPro" id="IPR038726">
    <property type="entry name" value="PDDEXK_AddAB-type"/>
</dbReference>
<comment type="cofactor">
    <cofactor evidence="1">
        <name>Mn(2+)</name>
        <dbReference type="ChEBI" id="CHEBI:29035"/>
    </cofactor>
</comment>
<gene>
    <name evidence="4" type="ORF">GCM10007116_17790</name>
    <name evidence="3" type="ORF">HS1genome_1759</name>
</gene>
<evidence type="ECO:0000313" key="4">
    <source>
        <dbReference type="EMBL" id="GGU00973.1"/>
    </source>
</evidence>
<name>A0A348B5B8_9CREN</name>
<dbReference type="EMBL" id="BMQS01000018">
    <property type="protein sequence ID" value="GGU00973.1"/>
    <property type="molecule type" value="Genomic_DNA"/>
</dbReference>
<dbReference type="AlphaFoldDB" id="A0A348B5B8"/>
<sequence>MLERLNLRRPQGHLELELEGLKVRGRPDFIVSSGRLEVGEIKTKNVKKGSSDLHEIIKRGLLQVLLYKYIAEKKGETCEARLLVLTYERQNDRGEAKQLYTAVVKEPVVPKLEPIVLQAIHDVKQLKEMNEGRSSLC</sequence>